<dbReference type="OrthoDB" id="6273083at2759"/>
<protein>
    <submittedName>
        <fullName evidence="5">C2 domain-containing protein</fullName>
    </submittedName>
</protein>
<dbReference type="SUPFAM" id="SSF49562">
    <property type="entry name" value="C2 domain (Calcium/lipid-binding domain, CaLB)"/>
    <property type="match status" value="1"/>
</dbReference>
<name>A0A158QH27_RODNA</name>
<evidence type="ECO:0000259" key="2">
    <source>
        <dbReference type="Pfam" id="PF00168"/>
    </source>
</evidence>
<sequence length="470" mass="53446">MPLFCSRKGDTPVEPGPNPFKPPMILNIHMKYDERVQTLEVLVRNLQNSPRGEKVKAKLTFVLITLKVVGIFLERSTCDRRKKPGFVGRVIRREKTDDEGYVIKSYKTSSKAGPNPHFNKKFPFGDLIRCKKRHSTLEFSQYSATKLKKIVSPNSIESVISDVHCGKLIFEIHGSGFNRKKIFGCVEMDGSEIQIDQDTAYSLYVRDPSCTPTQYLLDQDVTIPTIQEQYYVSFLAFRINQLYEIVNGLGRKRAYSHSDCDSISISSSSSSSSGDSDITIYEIVQVDPCKASTLSGNVYYLIAAESSIDECTMILRSNIQHDVRQQKLTVFIRNLGIVDDKLPHFVKCVLYTADGRRLERKTGKKYGCNPYFNQELVFSKLVQADIRGGHLLFTVLEKKRCGKKVIGMGIIPGSRINLCRDEAYCTAIVQQYCSMIPQKFIYNPKDVDPEPDNLIRVVYPECQKHMEVYN</sequence>
<dbReference type="AlphaFoldDB" id="A0A158QH27"/>
<proteinExistence type="predicted"/>
<accession>A0A158QH27</accession>
<dbReference type="Proteomes" id="UP000278807">
    <property type="component" value="Unassembled WGS sequence"/>
</dbReference>
<dbReference type="WBParaSite" id="HNAJ_0000131801-mRNA-1">
    <property type="protein sequence ID" value="HNAJ_0000131801-mRNA-1"/>
    <property type="gene ID" value="HNAJ_0000131801"/>
</dbReference>
<dbReference type="InterPro" id="IPR035892">
    <property type="entry name" value="C2_domain_sf"/>
</dbReference>
<reference evidence="3 4" key="2">
    <citation type="submission" date="2018-11" db="EMBL/GenBank/DDBJ databases">
        <authorList>
            <consortium name="Pathogen Informatics"/>
        </authorList>
    </citation>
    <scope>NUCLEOTIDE SEQUENCE [LARGE SCALE GENOMIC DNA]</scope>
</reference>
<dbReference type="InterPro" id="IPR000008">
    <property type="entry name" value="C2_dom"/>
</dbReference>
<feature type="domain" description="C2" evidence="2">
    <location>
        <begin position="345"/>
        <end position="415"/>
    </location>
</feature>
<dbReference type="Pfam" id="PF00168">
    <property type="entry name" value="C2"/>
    <property type="match status" value="1"/>
</dbReference>
<keyword evidence="4" id="KW-1185">Reference proteome</keyword>
<evidence type="ECO:0000256" key="1">
    <source>
        <dbReference type="SAM" id="MobiDB-lite"/>
    </source>
</evidence>
<evidence type="ECO:0000313" key="3">
    <source>
        <dbReference type="EMBL" id="VDN97176.1"/>
    </source>
</evidence>
<feature type="region of interest" description="Disordered" evidence="1">
    <location>
        <begin position="1"/>
        <end position="20"/>
    </location>
</feature>
<dbReference type="EMBL" id="UZAE01000497">
    <property type="protein sequence ID" value="VDN97176.1"/>
    <property type="molecule type" value="Genomic_DNA"/>
</dbReference>
<dbReference type="Gene3D" id="2.60.40.150">
    <property type="entry name" value="C2 domain"/>
    <property type="match status" value="1"/>
</dbReference>
<evidence type="ECO:0000313" key="4">
    <source>
        <dbReference type="Proteomes" id="UP000278807"/>
    </source>
</evidence>
<organism evidence="5">
    <name type="scientific">Rodentolepis nana</name>
    <name type="common">Dwarf tapeworm</name>
    <name type="synonym">Hymenolepis nana</name>
    <dbReference type="NCBI Taxonomy" id="102285"/>
    <lineage>
        <taxon>Eukaryota</taxon>
        <taxon>Metazoa</taxon>
        <taxon>Spiralia</taxon>
        <taxon>Lophotrochozoa</taxon>
        <taxon>Platyhelminthes</taxon>
        <taxon>Cestoda</taxon>
        <taxon>Eucestoda</taxon>
        <taxon>Cyclophyllidea</taxon>
        <taxon>Hymenolepididae</taxon>
        <taxon>Rodentolepis</taxon>
    </lineage>
</organism>
<gene>
    <name evidence="3" type="ORF">HNAJ_LOCUS1317</name>
</gene>
<evidence type="ECO:0000313" key="5">
    <source>
        <dbReference type="WBParaSite" id="HNAJ_0000131801-mRNA-1"/>
    </source>
</evidence>
<reference evidence="5" key="1">
    <citation type="submission" date="2016-04" db="UniProtKB">
        <authorList>
            <consortium name="WormBaseParasite"/>
        </authorList>
    </citation>
    <scope>IDENTIFICATION</scope>
</reference>